<protein>
    <submittedName>
        <fullName evidence="2">Uncharacterized protein</fullName>
    </submittedName>
</protein>
<sequence length="166" mass="17752">GHGPLSAHDGRAGRGGDEAAARGRQVEAAAHLRPQGGAHQEARRAQRPRGPVGRGPGRLARRVEPRREAPRHASAKGPPPPAQRVRTCQEGASGACGDANEDRGTQEGREGRQAAQGPRQVAERVRPVLNTPSAVTVRDCHASRDRLRALLLLLAGELRINRYCYA</sequence>
<dbReference type="InParanoid" id="K3WSX5"/>
<dbReference type="VEuPathDB" id="FungiDB:PYU1_G008053"/>
<feature type="compositionally biased region" description="Basic and acidic residues" evidence="1">
    <location>
        <begin position="100"/>
        <end position="112"/>
    </location>
</feature>
<dbReference type="Proteomes" id="UP000019132">
    <property type="component" value="Unassembled WGS sequence"/>
</dbReference>
<reference evidence="2" key="3">
    <citation type="submission" date="2015-02" db="UniProtKB">
        <authorList>
            <consortium name="EnsemblProtists"/>
        </authorList>
    </citation>
    <scope>IDENTIFICATION</scope>
    <source>
        <strain evidence="2">DAOM BR144</strain>
    </source>
</reference>
<organism evidence="2 3">
    <name type="scientific">Globisporangium ultimum (strain ATCC 200006 / CBS 805.95 / DAOM BR144)</name>
    <name type="common">Pythium ultimum</name>
    <dbReference type="NCBI Taxonomy" id="431595"/>
    <lineage>
        <taxon>Eukaryota</taxon>
        <taxon>Sar</taxon>
        <taxon>Stramenopiles</taxon>
        <taxon>Oomycota</taxon>
        <taxon>Peronosporomycetes</taxon>
        <taxon>Pythiales</taxon>
        <taxon>Pythiaceae</taxon>
        <taxon>Globisporangium</taxon>
    </lineage>
</organism>
<feature type="compositionally biased region" description="Basic and acidic residues" evidence="1">
    <location>
        <begin position="61"/>
        <end position="71"/>
    </location>
</feature>
<dbReference type="EnsemblProtists" id="PYU1_T008069">
    <property type="protein sequence ID" value="PYU1_T008069"/>
    <property type="gene ID" value="PYU1_G008053"/>
</dbReference>
<dbReference type="eggNOG" id="ENOG502T2SD">
    <property type="taxonomic scope" value="Eukaryota"/>
</dbReference>
<dbReference type="EMBL" id="GL376617">
    <property type="status" value="NOT_ANNOTATED_CDS"/>
    <property type="molecule type" value="Genomic_DNA"/>
</dbReference>
<evidence type="ECO:0000313" key="3">
    <source>
        <dbReference type="Proteomes" id="UP000019132"/>
    </source>
</evidence>
<evidence type="ECO:0000256" key="1">
    <source>
        <dbReference type="SAM" id="MobiDB-lite"/>
    </source>
</evidence>
<reference evidence="3" key="2">
    <citation type="submission" date="2010-04" db="EMBL/GenBank/DDBJ databases">
        <authorList>
            <person name="Buell R."/>
            <person name="Hamilton J."/>
            <person name="Hostetler J."/>
        </authorList>
    </citation>
    <scope>NUCLEOTIDE SEQUENCE [LARGE SCALE GENOMIC DNA]</scope>
    <source>
        <strain evidence="3">DAOM:BR144</strain>
    </source>
</reference>
<dbReference type="AlphaFoldDB" id="K3WSX5"/>
<proteinExistence type="predicted"/>
<name>K3WSX5_GLOUD</name>
<feature type="region of interest" description="Disordered" evidence="1">
    <location>
        <begin position="1"/>
        <end position="121"/>
    </location>
</feature>
<dbReference type="HOGENOM" id="CLU_1607043_0_0_1"/>
<reference evidence="3" key="1">
    <citation type="journal article" date="2010" name="Genome Biol.">
        <title>Genome sequence of the necrotrophic plant pathogen Pythium ultimum reveals original pathogenicity mechanisms and effector repertoire.</title>
        <authorList>
            <person name="Levesque C.A."/>
            <person name="Brouwer H."/>
            <person name="Cano L."/>
            <person name="Hamilton J.P."/>
            <person name="Holt C."/>
            <person name="Huitema E."/>
            <person name="Raffaele S."/>
            <person name="Robideau G.P."/>
            <person name="Thines M."/>
            <person name="Win J."/>
            <person name="Zerillo M.M."/>
            <person name="Beakes G.W."/>
            <person name="Boore J.L."/>
            <person name="Busam D."/>
            <person name="Dumas B."/>
            <person name="Ferriera S."/>
            <person name="Fuerstenberg S.I."/>
            <person name="Gachon C.M."/>
            <person name="Gaulin E."/>
            <person name="Govers F."/>
            <person name="Grenville-Briggs L."/>
            <person name="Horner N."/>
            <person name="Hostetler J."/>
            <person name="Jiang R.H."/>
            <person name="Johnson J."/>
            <person name="Krajaejun T."/>
            <person name="Lin H."/>
            <person name="Meijer H.J."/>
            <person name="Moore B."/>
            <person name="Morris P."/>
            <person name="Phuntmart V."/>
            <person name="Puiu D."/>
            <person name="Shetty J."/>
            <person name="Stajich J.E."/>
            <person name="Tripathy S."/>
            <person name="Wawra S."/>
            <person name="van West P."/>
            <person name="Whitty B.R."/>
            <person name="Coutinho P.M."/>
            <person name="Henrissat B."/>
            <person name="Martin F."/>
            <person name="Thomas P.D."/>
            <person name="Tyler B.M."/>
            <person name="De Vries R.P."/>
            <person name="Kamoun S."/>
            <person name="Yandell M."/>
            <person name="Tisserat N."/>
            <person name="Buell C.R."/>
        </authorList>
    </citation>
    <scope>NUCLEOTIDE SEQUENCE</scope>
    <source>
        <strain evidence="3">DAOM:BR144</strain>
    </source>
</reference>
<feature type="compositionally biased region" description="Basic and acidic residues" evidence="1">
    <location>
        <begin position="8"/>
        <end position="25"/>
    </location>
</feature>
<accession>K3WSX5</accession>
<evidence type="ECO:0000313" key="2">
    <source>
        <dbReference type="EnsemblProtists" id="PYU1_T008069"/>
    </source>
</evidence>
<keyword evidence="3" id="KW-1185">Reference proteome</keyword>